<comment type="caution">
    <text evidence="1">The sequence shown here is derived from an EMBL/GenBank/DDBJ whole genome shotgun (WGS) entry which is preliminary data.</text>
</comment>
<dbReference type="EMBL" id="LAZR01003264">
    <property type="protein sequence ID" value="KKN20213.1"/>
    <property type="molecule type" value="Genomic_DNA"/>
</dbReference>
<organism evidence="1">
    <name type="scientific">marine sediment metagenome</name>
    <dbReference type="NCBI Taxonomy" id="412755"/>
    <lineage>
        <taxon>unclassified sequences</taxon>
        <taxon>metagenomes</taxon>
        <taxon>ecological metagenomes</taxon>
    </lineage>
</organism>
<protein>
    <submittedName>
        <fullName evidence="1">Uncharacterized protein</fullName>
    </submittedName>
</protein>
<sequence>MKCDGCGEELDGLLAHVNHDCPTPKLSKPTPPAFDIYCSAEMLPKFQKFLKDLDLAKRLNFRTEPINSIK</sequence>
<dbReference type="AlphaFoldDB" id="A0A0F9RSA6"/>
<gene>
    <name evidence="1" type="ORF">LCGC14_0937950</name>
</gene>
<accession>A0A0F9RSA6</accession>
<reference evidence="1" key="1">
    <citation type="journal article" date="2015" name="Nature">
        <title>Complex archaea that bridge the gap between prokaryotes and eukaryotes.</title>
        <authorList>
            <person name="Spang A."/>
            <person name="Saw J.H."/>
            <person name="Jorgensen S.L."/>
            <person name="Zaremba-Niedzwiedzka K."/>
            <person name="Martijn J."/>
            <person name="Lind A.E."/>
            <person name="van Eijk R."/>
            <person name="Schleper C."/>
            <person name="Guy L."/>
            <person name="Ettema T.J."/>
        </authorList>
    </citation>
    <scope>NUCLEOTIDE SEQUENCE</scope>
</reference>
<evidence type="ECO:0000313" key="1">
    <source>
        <dbReference type="EMBL" id="KKN20213.1"/>
    </source>
</evidence>
<proteinExistence type="predicted"/>
<name>A0A0F9RSA6_9ZZZZ</name>